<dbReference type="CDD" id="cd04697">
    <property type="entry name" value="NUDIX_Hydrolase"/>
    <property type="match status" value="1"/>
</dbReference>
<dbReference type="PANTHER" id="PTHR10885">
    <property type="entry name" value="ISOPENTENYL-DIPHOSPHATE DELTA-ISOMERASE"/>
    <property type="match status" value="1"/>
</dbReference>
<evidence type="ECO:0000256" key="2">
    <source>
        <dbReference type="ARBA" id="ARBA00022801"/>
    </source>
</evidence>
<feature type="domain" description="Nudix hydrolase" evidence="3">
    <location>
        <begin position="22"/>
        <end position="150"/>
    </location>
</feature>
<dbReference type="Proteomes" id="UP001165678">
    <property type="component" value="Unassembled WGS sequence"/>
</dbReference>
<evidence type="ECO:0000313" key="5">
    <source>
        <dbReference type="Proteomes" id="UP001165678"/>
    </source>
</evidence>
<dbReference type="RefSeq" id="WP_250935716.1">
    <property type="nucleotide sequence ID" value="NZ_JAMLJK010000001.1"/>
</dbReference>
<dbReference type="Pfam" id="PF00293">
    <property type="entry name" value="NUDIX"/>
    <property type="match status" value="1"/>
</dbReference>
<organism evidence="4 5">
    <name type="scientific">Larsenimonas rhizosphaerae</name>
    <dbReference type="NCBI Taxonomy" id="2944682"/>
    <lineage>
        <taxon>Bacteria</taxon>
        <taxon>Pseudomonadati</taxon>
        <taxon>Pseudomonadota</taxon>
        <taxon>Gammaproteobacteria</taxon>
        <taxon>Oceanospirillales</taxon>
        <taxon>Halomonadaceae</taxon>
        <taxon>Larsenimonas</taxon>
    </lineage>
</organism>
<dbReference type="SUPFAM" id="SSF55811">
    <property type="entry name" value="Nudix"/>
    <property type="match status" value="1"/>
</dbReference>
<dbReference type="EMBL" id="JAPIVE010000002">
    <property type="protein sequence ID" value="MCX2524578.1"/>
    <property type="molecule type" value="Genomic_DNA"/>
</dbReference>
<comment type="cofactor">
    <cofactor evidence="1">
        <name>Mg(2+)</name>
        <dbReference type="ChEBI" id="CHEBI:18420"/>
    </cofactor>
</comment>
<dbReference type="Gene3D" id="3.90.79.10">
    <property type="entry name" value="Nucleoside Triphosphate Pyrophosphohydrolase"/>
    <property type="match status" value="1"/>
</dbReference>
<keyword evidence="5" id="KW-1185">Reference proteome</keyword>
<dbReference type="InterPro" id="IPR000086">
    <property type="entry name" value="NUDIX_hydrolase_dom"/>
</dbReference>
<evidence type="ECO:0000256" key="1">
    <source>
        <dbReference type="ARBA" id="ARBA00001946"/>
    </source>
</evidence>
<dbReference type="PANTHER" id="PTHR10885:SF0">
    <property type="entry name" value="ISOPENTENYL-DIPHOSPHATE DELTA-ISOMERASE"/>
    <property type="match status" value="1"/>
</dbReference>
<dbReference type="AlphaFoldDB" id="A0AA41ZMH1"/>
<name>A0AA41ZMH1_9GAMM</name>
<dbReference type="InterPro" id="IPR020084">
    <property type="entry name" value="NUDIX_hydrolase_CS"/>
</dbReference>
<keyword evidence="2" id="KW-0378">Hydrolase</keyword>
<dbReference type="GO" id="GO:0016787">
    <property type="term" value="F:hydrolase activity"/>
    <property type="evidence" value="ECO:0007669"/>
    <property type="project" value="UniProtKB-KW"/>
</dbReference>
<protein>
    <submittedName>
        <fullName evidence="4">NUDIX domain-containing protein</fullName>
    </submittedName>
</protein>
<gene>
    <name evidence="4" type="ORF">OQ287_10010</name>
</gene>
<sequence length="161" mass="18119">MATSLGACCGSTSRAMLRRLRLWHFASYVFVINRRDELCVQHRTDDKDVFPGMLDLCAGGVVAAGETCHVGAAREASEELGVSGQLNPVGQFCYPPLNVHGAVYWLRWEREITPQPEEVTHVEWLDIQTVLTREHVTPDSREALMLWLRQESCPLKGRQAL</sequence>
<proteinExistence type="predicted"/>
<dbReference type="InterPro" id="IPR015797">
    <property type="entry name" value="NUDIX_hydrolase-like_dom_sf"/>
</dbReference>
<accession>A0AA41ZMH1</accession>
<reference evidence="4" key="1">
    <citation type="submission" date="2022-11" db="EMBL/GenBank/DDBJ databases">
        <title>Larsenimonas rhizosphaerae sp. nov., isolated from a tidal mudflat.</title>
        <authorList>
            <person name="Lee S.D."/>
            <person name="Kim I.S."/>
        </authorList>
    </citation>
    <scope>NUCLEOTIDE SEQUENCE</scope>
    <source>
        <strain evidence="4">GH2-1</strain>
    </source>
</reference>
<dbReference type="PROSITE" id="PS00893">
    <property type="entry name" value="NUDIX_BOX"/>
    <property type="match status" value="1"/>
</dbReference>
<comment type="caution">
    <text evidence="4">The sequence shown here is derived from an EMBL/GenBank/DDBJ whole genome shotgun (WGS) entry which is preliminary data.</text>
</comment>
<evidence type="ECO:0000313" key="4">
    <source>
        <dbReference type="EMBL" id="MCX2524578.1"/>
    </source>
</evidence>
<dbReference type="PROSITE" id="PS51462">
    <property type="entry name" value="NUDIX"/>
    <property type="match status" value="1"/>
</dbReference>
<evidence type="ECO:0000259" key="3">
    <source>
        <dbReference type="PROSITE" id="PS51462"/>
    </source>
</evidence>